<dbReference type="SUPFAM" id="SSF53756">
    <property type="entry name" value="UDP-Glycosyltransferase/glycogen phosphorylase"/>
    <property type="match status" value="1"/>
</dbReference>
<dbReference type="InterPro" id="IPR001296">
    <property type="entry name" value="Glyco_trans_1"/>
</dbReference>
<feature type="domain" description="Glycosyltransferase subfamily 4-like N-terminal" evidence="3">
    <location>
        <begin position="24"/>
        <end position="193"/>
    </location>
</feature>
<dbReference type="EMBL" id="DTDR01000055">
    <property type="protein sequence ID" value="HGK63364.1"/>
    <property type="molecule type" value="Genomic_DNA"/>
</dbReference>
<dbReference type="InterPro" id="IPR028098">
    <property type="entry name" value="Glyco_trans_4-like_N"/>
</dbReference>
<comment type="caution">
    <text evidence="4">The sequence shown here is derived from an EMBL/GenBank/DDBJ whole genome shotgun (WGS) entry which is preliminary data.</text>
</comment>
<dbReference type="CDD" id="cd03801">
    <property type="entry name" value="GT4_PimA-like"/>
    <property type="match status" value="1"/>
</dbReference>
<dbReference type="PANTHER" id="PTHR12526:SF634">
    <property type="entry name" value="BLL3361 PROTEIN"/>
    <property type="match status" value="1"/>
</dbReference>
<keyword evidence="4" id="KW-0808">Transferase</keyword>
<dbReference type="AlphaFoldDB" id="A0A7V3ZUB7"/>
<feature type="transmembrane region" description="Helical" evidence="1">
    <location>
        <begin position="83"/>
        <end position="102"/>
    </location>
</feature>
<dbReference type="GO" id="GO:0016757">
    <property type="term" value="F:glycosyltransferase activity"/>
    <property type="evidence" value="ECO:0007669"/>
    <property type="project" value="InterPro"/>
</dbReference>
<evidence type="ECO:0000313" key="4">
    <source>
        <dbReference type="EMBL" id="HGK63364.1"/>
    </source>
</evidence>
<organism evidence="4">
    <name type="scientific">candidate division WOR-3 bacterium</name>
    <dbReference type="NCBI Taxonomy" id="2052148"/>
    <lineage>
        <taxon>Bacteria</taxon>
        <taxon>Bacteria division WOR-3</taxon>
    </lineage>
</organism>
<evidence type="ECO:0000259" key="3">
    <source>
        <dbReference type="Pfam" id="PF13439"/>
    </source>
</evidence>
<dbReference type="Pfam" id="PF13439">
    <property type="entry name" value="Glyco_transf_4"/>
    <property type="match status" value="1"/>
</dbReference>
<dbReference type="Gene3D" id="3.40.50.2000">
    <property type="entry name" value="Glycogen Phosphorylase B"/>
    <property type="match status" value="2"/>
</dbReference>
<evidence type="ECO:0000256" key="1">
    <source>
        <dbReference type="SAM" id="Phobius"/>
    </source>
</evidence>
<keyword evidence="1" id="KW-1133">Transmembrane helix</keyword>
<dbReference type="PANTHER" id="PTHR12526">
    <property type="entry name" value="GLYCOSYLTRANSFERASE"/>
    <property type="match status" value="1"/>
</dbReference>
<gene>
    <name evidence="4" type="ORF">ENU74_02040</name>
</gene>
<feature type="domain" description="Glycosyl transferase family 1" evidence="2">
    <location>
        <begin position="199"/>
        <end position="370"/>
    </location>
</feature>
<keyword evidence="1" id="KW-0812">Transmembrane</keyword>
<name>A0A7V3ZUB7_UNCW3</name>
<reference evidence="4" key="1">
    <citation type="journal article" date="2020" name="mSystems">
        <title>Genome- and Community-Level Interaction Insights into Carbon Utilization and Element Cycling Functions of Hydrothermarchaeota in Hydrothermal Sediment.</title>
        <authorList>
            <person name="Zhou Z."/>
            <person name="Liu Y."/>
            <person name="Xu W."/>
            <person name="Pan J."/>
            <person name="Luo Z.H."/>
            <person name="Li M."/>
        </authorList>
    </citation>
    <scope>NUCLEOTIDE SEQUENCE [LARGE SCALE GENOMIC DNA]</scope>
    <source>
        <strain evidence="4">SpSt-697</strain>
    </source>
</reference>
<sequence length="395" mass="46044">MKVLHIATAFARNEKDVITPWLTETLKRLKEKNIDCEVYTSSYLGLKNQRIFDILVYRFRYFFKKYEKLTHEENVPDRLKKGFFYKILLIFYLFFGILNLVILLRRKNYDLLHIHWPLPHFFFAFLSLPFAHKRPKLISSFYSVEFKFLKSKLTKFLIKLIVKKSDQITAISHYTAGEVKKYSNKNIKIIPFGAAVKIIEKKELKKEKKKKIILFVGRLVKRKGVKYLILAFKEVIKTIAAKLIVIGDGSERENLEKLVKDLALNNHVEFKGFISDKELADYYQNCDLFVLPAIIDEKGDTEGLGVVLLEAMAYKKPVIASAVGGILDIVKNYENGILVPEKDEKALKEKILEVLTNEELAKNLGEKGYQFVKENFSWEKIINEIINLYKDTLKN</sequence>
<evidence type="ECO:0000259" key="2">
    <source>
        <dbReference type="Pfam" id="PF00534"/>
    </source>
</evidence>
<dbReference type="Pfam" id="PF00534">
    <property type="entry name" value="Glycos_transf_1"/>
    <property type="match status" value="1"/>
</dbReference>
<proteinExistence type="predicted"/>
<keyword evidence="1" id="KW-0472">Membrane</keyword>
<protein>
    <submittedName>
        <fullName evidence="4">Glycosyltransferase family 1 protein</fullName>
    </submittedName>
</protein>
<accession>A0A7V3ZUB7</accession>